<evidence type="ECO:0000256" key="1">
    <source>
        <dbReference type="ARBA" id="ARBA00010098"/>
    </source>
</evidence>
<dbReference type="PANTHER" id="PTHR12790">
    <property type="entry name" value="TRANSCRIPTION INITIATION FACTOR IA RRN3"/>
    <property type="match status" value="1"/>
</dbReference>
<organism evidence="3 4">
    <name type="scientific">Nesidiocoris tenuis</name>
    <dbReference type="NCBI Taxonomy" id="355587"/>
    <lineage>
        <taxon>Eukaryota</taxon>
        <taxon>Metazoa</taxon>
        <taxon>Ecdysozoa</taxon>
        <taxon>Arthropoda</taxon>
        <taxon>Hexapoda</taxon>
        <taxon>Insecta</taxon>
        <taxon>Pterygota</taxon>
        <taxon>Neoptera</taxon>
        <taxon>Paraneoptera</taxon>
        <taxon>Hemiptera</taxon>
        <taxon>Heteroptera</taxon>
        <taxon>Panheteroptera</taxon>
        <taxon>Cimicomorpha</taxon>
        <taxon>Miridae</taxon>
        <taxon>Dicyphina</taxon>
        <taxon>Nesidiocoris</taxon>
    </lineage>
</organism>
<name>A0ABN7B3M4_9HEMI</name>
<proteinExistence type="inferred from homology"/>
<accession>A0ABN7B3M4</accession>
<gene>
    <name evidence="3" type="ORF">NTJ_10599</name>
</gene>
<feature type="region of interest" description="Disordered" evidence="2">
    <location>
        <begin position="525"/>
        <end position="568"/>
    </location>
</feature>
<dbReference type="Pfam" id="PF05327">
    <property type="entry name" value="RRN3"/>
    <property type="match status" value="2"/>
</dbReference>
<dbReference type="Proteomes" id="UP001307889">
    <property type="component" value="Chromosome 8"/>
</dbReference>
<protein>
    <submittedName>
        <fullName evidence="3">Transcription initiation factor</fullName>
    </submittedName>
</protein>
<feature type="compositionally biased region" description="Polar residues" evidence="2">
    <location>
        <begin position="548"/>
        <end position="562"/>
    </location>
</feature>
<dbReference type="PANTHER" id="PTHR12790:SF0">
    <property type="entry name" value="RNA POLYMERASE I-SPECIFIC TRANSCRIPTION INITIATION FACTOR RRN3-RELATED"/>
    <property type="match status" value="1"/>
</dbReference>
<evidence type="ECO:0000313" key="4">
    <source>
        <dbReference type="Proteomes" id="UP001307889"/>
    </source>
</evidence>
<evidence type="ECO:0000256" key="2">
    <source>
        <dbReference type="SAM" id="MobiDB-lite"/>
    </source>
</evidence>
<evidence type="ECO:0000313" key="3">
    <source>
        <dbReference type="EMBL" id="BES97785.1"/>
    </source>
</evidence>
<sequence>MSMIGGARSSLGAPSSKAVRFQLDFNLKANLLKHANREDCQYNELVQKIKDHGQDIRDDDLAQLLKEARGCISLLDDNFRLFVQVVLILEWTHRSPDVISEYQGFLLDLCAAHNYYTKHVIDQFIASFRRGGPGEWKDGLPSEEGVNCFSHIHDTIRQLLKVVPMSKDILISAIKSSVPFYKRPPKDHESFVYNALQISKYLPSERYGLLKVIISHLTTLDVNSPRSSLEQRETPCSMDVDSVFPMDDIIHPVAFNLDVALNVLFIYCKDEVIVADKVNMDKLKSLYHDLVKVFEDVVLPTHATQHVQFLIFYLLGLKPSLAPHFIGHLWNKATDPNIPPIIRQSAVCYVASLIARANYISITTTKATITEISTWIHRYINSQDEGSANTPYVDTRVHGVFYMTCQALFYIIGFRYKELVNNQGLTMLNSINLQKIVTCRLNPLRVCSPVVASNFASIARAYQLAYCYTIMERNQRNNLPIVNREAGSSVSTLMSIQLDSFFPFDPYLLVRTKKYVETYYREYTEPNNDEHGKKTSNEDEDDFLEDVTGTSAPTNFSYSSSPGFLHIQ</sequence>
<dbReference type="EMBL" id="AP028916">
    <property type="protein sequence ID" value="BES97785.1"/>
    <property type="molecule type" value="Genomic_DNA"/>
</dbReference>
<comment type="similarity">
    <text evidence="1">Belongs to the RRN3 family.</text>
</comment>
<reference evidence="3 4" key="1">
    <citation type="submission" date="2023-09" db="EMBL/GenBank/DDBJ databases">
        <title>Nesidiocoris tenuis whole genome shotgun sequence.</title>
        <authorList>
            <person name="Shibata T."/>
            <person name="Shimoda M."/>
            <person name="Kobayashi T."/>
            <person name="Uehara T."/>
        </authorList>
    </citation>
    <scope>NUCLEOTIDE SEQUENCE [LARGE SCALE GENOMIC DNA]</scope>
    <source>
        <strain evidence="3 4">Japan</strain>
    </source>
</reference>
<keyword evidence="4" id="KW-1185">Reference proteome</keyword>
<dbReference type="InterPro" id="IPR007991">
    <property type="entry name" value="RNA_pol_I_trans_ini_fac_RRN3"/>
</dbReference>
<feature type="compositionally biased region" description="Basic and acidic residues" evidence="2">
    <location>
        <begin position="525"/>
        <end position="537"/>
    </location>
</feature>